<dbReference type="Proteomes" id="UP000001916">
    <property type="component" value="Chromosome"/>
</dbReference>
<feature type="signal peptide" evidence="3">
    <location>
        <begin position="1"/>
        <end position="19"/>
    </location>
</feature>
<dbReference type="GO" id="GO:0030288">
    <property type="term" value="C:outer membrane-bounded periplasmic space"/>
    <property type="evidence" value="ECO:0007669"/>
    <property type="project" value="TreeGrafter"/>
</dbReference>
<feature type="domain" description="Organic solvent tolerance-like N-terminal" evidence="4">
    <location>
        <begin position="137"/>
        <end position="273"/>
    </location>
</feature>
<dbReference type="STRING" id="526227.Mesil_2095"/>
<dbReference type="AlphaFoldDB" id="D7BHM7"/>
<evidence type="ECO:0000313" key="6">
    <source>
        <dbReference type="Proteomes" id="UP000001916"/>
    </source>
</evidence>
<feature type="region of interest" description="Disordered" evidence="2">
    <location>
        <begin position="33"/>
        <end position="52"/>
    </location>
</feature>
<evidence type="ECO:0000313" key="5">
    <source>
        <dbReference type="EMBL" id="ADH63967.1"/>
    </source>
</evidence>
<evidence type="ECO:0000256" key="3">
    <source>
        <dbReference type="SAM" id="SignalP"/>
    </source>
</evidence>
<gene>
    <name evidence="5" type="ordered locus">Mesil_2095</name>
</gene>
<evidence type="ECO:0000259" key="4">
    <source>
        <dbReference type="Pfam" id="PF03968"/>
    </source>
</evidence>
<protein>
    <submittedName>
        <fullName evidence="5">OstA family protein</fullName>
    </submittedName>
</protein>
<dbReference type="PANTHER" id="PTHR36504:SF1">
    <property type="entry name" value="LIPOPOLYSACCHARIDE EXPORT SYSTEM PROTEIN LPTA"/>
    <property type="match status" value="1"/>
</dbReference>
<organism evidence="5 6">
    <name type="scientific">Allomeiothermus silvanus (strain ATCC 700542 / DSM 9946 / NBRC 106475 / NCIMB 13440 / VI-R2)</name>
    <name type="common">Thermus silvanus</name>
    <dbReference type="NCBI Taxonomy" id="526227"/>
    <lineage>
        <taxon>Bacteria</taxon>
        <taxon>Thermotogati</taxon>
        <taxon>Deinococcota</taxon>
        <taxon>Deinococci</taxon>
        <taxon>Thermales</taxon>
        <taxon>Thermaceae</taxon>
        <taxon>Allomeiothermus</taxon>
    </lineage>
</organism>
<dbReference type="GO" id="GO:0015920">
    <property type="term" value="P:lipopolysaccharide transport"/>
    <property type="evidence" value="ECO:0007669"/>
    <property type="project" value="TreeGrafter"/>
</dbReference>
<keyword evidence="1 3" id="KW-0732">Signal</keyword>
<name>D7BHM7_ALLS1</name>
<keyword evidence="6" id="KW-1185">Reference proteome</keyword>
<dbReference type="HOGENOM" id="CLU_065814_0_0_0"/>
<dbReference type="eggNOG" id="COG1452">
    <property type="taxonomic scope" value="Bacteria"/>
</dbReference>
<dbReference type="KEGG" id="msv:Mesil_2095"/>
<dbReference type="InterPro" id="IPR052037">
    <property type="entry name" value="LPS_export_LptA"/>
</dbReference>
<dbReference type="GO" id="GO:0009279">
    <property type="term" value="C:cell outer membrane"/>
    <property type="evidence" value="ECO:0007669"/>
    <property type="project" value="TreeGrafter"/>
</dbReference>
<evidence type="ECO:0000256" key="1">
    <source>
        <dbReference type="ARBA" id="ARBA00022729"/>
    </source>
</evidence>
<reference evidence="5 6" key="1">
    <citation type="journal article" date="2010" name="Stand. Genomic Sci.">
        <title>Complete genome sequence of Meiothermus silvanus type strain (VI-R2).</title>
        <authorList>
            <person name="Sikorski J."/>
            <person name="Tindall B.J."/>
            <person name="Lowry S."/>
            <person name="Lucas S."/>
            <person name="Nolan M."/>
            <person name="Copeland A."/>
            <person name="Glavina Del Rio T."/>
            <person name="Tice H."/>
            <person name="Cheng J.F."/>
            <person name="Han C."/>
            <person name="Pitluck S."/>
            <person name="Liolios K."/>
            <person name="Ivanova N."/>
            <person name="Mavromatis K."/>
            <person name="Mikhailova N."/>
            <person name="Pati A."/>
            <person name="Goodwin L."/>
            <person name="Chen A."/>
            <person name="Palaniappan K."/>
            <person name="Land M."/>
            <person name="Hauser L."/>
            <person name="Chang Y.J."/>
            <person name="Jeffries C.D."/>
            <person name="Rohde M."/>
            <person name="Goker M."/>
            <person name="Woyke T."/>
            <person name="Bristow J."/>
            <person name="Eisen J.A."/>
            <person name="Markowitz V."/>
            <person name="Hugenholtz P."/>
            <person name="Kyrpides N.C."/>
            <person name="Klenk H.P."/>
            <person name="Lapidus A."/>
        </authorList>
    </citation>
    <scope>NUCLEOTIDE SEQUENCE [LARGE SCALE GENOMIC DNA]</scope>
    <source>
        <strain evidence="6">ATCC 700542 / DSM 9946 / VI-R2</strain>
    </source>
</reference>
<dbReference type="Pfam" id="PF03968">
    <property type="entry name" value="LptD_N"/>
    <property type="match status" value="1"/>
</dbReference>
<sequence>MKRLATLSLLCLMLVVAQSNNVRVITIDSPNGGTVSGNPRSGPLTFENPKPGGVVGKVKDLQITSSKATLEAPPGKTLDESKGERTATFQETVTVKRDRMTATGPRLVYSEKTGQGVLEGPAKMRQEPKDKEGDPVEVTANKMTFDVDTDISTSEGNVSLKNGRQEGKSDTVYYEEKRGLAVFNDKEQVVLTRRRTDGDLVIRAKEVRSLTEDKRLIATGGVTLVDGNITTTGASLSYDDKTGIAFITGNARSENKKEGLVISGTTLQHNVNKHIVVNYTKPYQLPTADFKRVGEK</sequence>
<dbReference type="Gene3D" id="2.60.450.10">
    <property type="entry name" value="Lipopolysaccharide (LPS) transport protein A like domain"/>
    <property type="match status" value="2"/>
</dbReference>
<dbReference type="PANTHER" id="PTHR36504">
    <property type="entry name" value="LIPOPOLYSACCHARIDE EXPORT SYSTEM PROTEIN LPTA"/>
    <property type="match status" value="1"/>
</dbReference>
<dbReference type="EMBL" id="CP002042">
    <property type="protein sequence ID" value="ADH63967.1"/>
    <property type="molecule type" value="Genomic_DNA"/>
</dbReference>
<dbReference type="GO" id="GO:0017089">
    <property type="term" value="F:glycolipid transfer activity"/>
    <property type="evidence" value="ECO:0007669"/>
    <property type="project" value="TreeGrafter"/>
</dbReference>
<dbReference type="RefSeq" id="WP_013158517.1">
    <property type="nucleotide sequence ID" value="NC_014212.1"/>
</dbReference>
<evidence type="ECO:0000256" key="2">
    <source>
        <dbReference type="SAM" id="MobiDB-lite"/>
    </source>
</evidence>
<dbReference type="InterPro" id="IPR005653">
    <property type="entry name" value="OstA-like_N"/>
</dbReference>
<accession>D7BHM7</accession>
<feature type="chain" id="PRO_5003093440" evidence="3">
    <location>
        <begin position="20"/>
        <end position="296"/>
    </location>
</feature>
<dbReference type="OrthoDB" id="24654at2"/>
<proteinExistence type="predicted"/>